<feature type="compositionally biased region" description="Basic and acidic residues" evidence="1">
    <location>
        <begin position="144"/>
        <end position="155"/>
    </location>
</feature>
<dbReference type="PROSITE" id="PS50053">
    <property type="entry name" value="UBIQUITIN_2"/>
    <property type="match status" value="1"/>
</dbReference>
<protein>
    <recommendedName>
        <fullName evidence="2">Ubiquitin-like domain-containing protein</fullName>
    </recommendedName>
</protein>
<reference evidence="3" key="1">
    <citation type="submission" date="2022-07" db="EMBL/GenBank/DDBJ databases">
        <title>Fungi with potential for degradation of polypropylene.</title>
        <authorList>
            <person name="Gostincar C."/>
        </authorList>
    </citation>
    <scope>NUCLEOTIDE SEQUENCE</scope>
    <source>
        <strain evidence="3">EXF-13287</strain>
    </source>
</reference>
<feature type="compositionally biased region" description="Basic and acidic residues" evidence="1">
    <location>
        <begin position="256"/>
        <end position="280"/>
    </location>
</feature>
<dbReference type="Proteomes" id="UP001174691">
    <property type="component" value="Unassembled WGS sequence"/>
</dbReference>
<proteinExistence type="predicted"/>
<dbReference type="AlphaFoldDB" id="A0AA38RG82"/>
<evidence type="ECO:0000259" key="2">
    <source>
        <dbReference type="PROSITE" id="PS50053"/>
    </source>
</evidence>
<accession>A0AA38RG82</accession>
<feature type="domain" description="Ubiquitin-like" evidence="2">
    <location>
        <begin position="465"/>
        <end position="538"/>
    </location>
</feature>
<dbReference type="InterPro" id="IPR000626">
    <property type="entry name" value="Ubiquitin-like_dom"/>
</dbReference>
<dbReference type="InterPro" id="IPR029071">
    <property type="entry name" value="Ubiquitin-like_domsf"/>
</dbReference>
<keyword evidence="4" id="KW-1185">Reference proteome</keyword>
<dbReference type="InterPro" id="IPR022617">
    <property type="entry name" value="Rad60/SUMO-like_dom"/>
</dbReference>
<feature type="compositionally biased region" description="Acidic residues" evidence="1">
    <location>
        <begin position="224"/>
        <end position="252"/>
    </location>
</feature>
<evidence type="ECO:0000313" key="3">
    <source>
        <dbReference type="EMBL" id="KAJ9137410.1"/>
    </source>
</evidence>
<feature type="region of interest" description="Disordered" evidence="1">
    <location>
        <begin position="144"/>
        <end position="301"/>
    </location>
</feature>
<dbReference type="SUPFAM" id="SSF54236">
    <property type="entry name" value="Ubiquitin-like"/>
    <property type="match status" value="1"/>
</dbReference>
<dbReference type="Pfam" id="PF11976">
    <property type="entry name" value="Rad60-SLD"/>
    <property type="match status" value="1"/>
</dbReference>
<comment type="caution">
    <text evidence="3">The sequence shown here is derived from an EMBL/GenBank/DDBJ whole genome shotgun (WGS) entry which is preliminary data.</text>
</comment>
<feature type="compositionally biased region" description="Acidic residues" evidence="1">
    <location>
        <begin position="453"/>
        <end position="462"/>
    </location>
</feature>
<dbReference type="EMBL" id="JANBVN010000159">
    <property type="protein sequence ID" value="KAJ9137410.1"/>
    <property type="molecule type" value="Genomic_DNA"/>
</dbReference>
<feature type="compositionally biased region" description="Basic and acidic residues" evidence="1">
    <location>
        <begin position="80"/>
        <end position="108"/>
    </location>
</feature>
<evidence type="ECO:0000313" key="4">
    <source>
        <dbReference type="Proteomes" id="UP001174691"/>
    </source>
</evidence>
<dbReference type="Gene3D" id="3.10.20.90">
    <property type="entry name" value="Phosphatidylinositol 3-kinase Catalytic Subunit, Chain A, domain 1"/>
    <property type="match status" value="1"/>
</dbReference>
<evidence type="ECO:0000256" key="1">
    <source>
        <dbReference type="SAM" id="MobiDB-lite"/>
    </source>
</evidence>
<gene>
    <name evidence="3" type="ORF">NKR19_g8180</name>
</gene>
<organism evidence="3 4">
    <name type="scientific">Coniochaeta hoffmannii</name>
    <dbReference type="NCBI Taxonomy" id="91930"/>
    <lineage>
        <taxon>Eukaryota</taxon>
        <taxon>Fungi</taxon>
        <taxon>Dikarya</taxon>
        <taxon>Ascomycota</taxon>
        <taxon>Pezizomycotina</taxon>
        <taxon>Sordariomycetes</taxon>
        <taxon>Sordariomycetidae</taxon>
        <taxon>Coniochaetales</taxon>
        <taxon>Coniochaetaceae</taxon>
        <taxon>Coniochaeta</taxon>
    </lineage>
</organism>
<feature type="region of interest" description="Disordered" evidence="1">
    <location>
        <begin position="1"/>
        <end position="130"/>
    </location>
</feature>
<name>A0AA38RG82_9PEZI</name>
<feature type="compositionally biased region" description="Basic residues" evidence="1">
    <location>
        <begin position="10"/>
        <end position="23"/>
    </location>
</feature>
<feature type="region of interest" description="Disordered" evidence="1">
    <location>
        <begin position="435"/>
        <end position="464"/>
    </location>
</feature>
<sequence>MADSATAAPPKKKLPFKRTVARRKSPDAASNGITKAKKEDDDDDGVDLFRRVEEELPQVLLEQERRIKKKEKRSSSSAAIKRDPDDQDVKRRKLSTDPDDKSHDDGSPDRGSVPRSASKPKVPASWLFDDVDIVMDVKGKGKDIFSRNDIFKTERTQPSSPAAKRITLDSDDDDVRVVSSPNPPRSGSYGGPRTRSQRLADPEDVGEISPDPFASSAPAVNERTDDDSDDSDDLQIVEAPPEADDDLDDEFAEYVQRARERAEREEKLKLERESQGKDGGKANSSGHADVEAGDGLHAGGRESSADDVIVEIFVTSRIPGLQGMVFTRRWNQSFGPVRDVWASRQTPRLPREQWPLYFFTWKGNRIYGTTTCANLSLTIEGTHKNGKARLVDKSASLYRDSGLQDGGLHLEVWTEDLYQADLKRKEIERLIRLGQYDDGDDDGTPGTGARDSEDPEGGGEEEATTRVILKAAKDYEVLKMKVHANTTIDQMIGIFRDKREVPEDKEISLFFDGEKLDGDMAVKDTEVEDMDSLEVHIK</sequence>